<dbReference type="Pfam" id="PF00036">
    <property type="entry name" value="EF-hand_1"/>
    <property type="match status" value="1"/>
</dbReference>
<evidence type="ECO:0000313" key="4">
    <source>
        <dbReference type="EMBL" id="ELK02852.1"/>
    </source>
</evidence>
<dbReference type="GO" id="GO:0005509">
    <property type="term" value="F:calcium ion binding"/>
    <property type="evidence" value="ECO:0007669"/>
    <property type="project" value="InterPro"/>
</dbReference>
<sequence length="108" mass="12728">MTDTPVEESLVQLVRCYHRYAAREGDVETLSLQELKALLEDNTPRFLGSLGRREPYFISELFRAADKDKDNQLSFDEFLYVLGRLLRDCHLQYHRRLCAHCCAQRSLY</sequence>
<evidence type="ECO:0000256" key="2">
    <source>
        <dbReference type="ARBA" id="ARBA00022837"/>
    </source>
</evidence>
<dbReference type="GO" id="GO:0043542">
    <property type="term" value="P:endothelial cell migration"/>
    <property type="evidence" value="ECO:0007669"/>
    <property type="project" value="TreeGrafter"/>
</dbReference>
<dbReference type="SUPFAM" id="SSF47473">
    <property type="entry name" value="EF-hand"/>
    <property type="match status" value="1"/>
</dbReference>
<evidence type="ECO:0000259" key="3">
    <source>
        <dbReference type="PROSITE" id="PS50222"/>
    </source>
</evidence>
<dbReference type="OrthoDB" id="9648995at2759"/>
<dbReference type="PANTHER" id="PTHR11639">
    <property type="entry name" value="S100 CALCIUM-BINDING PROTEIN"/>
    <property type="match status" value="1"/>
</dbReference>
<dbReference type="PANTHER" id="PTHR11639:SF29">
    <property type="entry name" value="PROTEIN S100-A15A"/>
    <property type="match status" value="1"/>
</dbReference>
<feature type="domain" description="EF-hand" evidence="3">
    <location>
        <begin position="60"/>
        <end position="88"/>
    </location>
</feature>
<keyword evidence="2" id="KW-0106">Calcium</keyword>
<keyword evidence="1" id="KW-0479">Metal-binding</keyword>
<dbReference type="EMBL" id="KB031119">
    <property type="protein sequence ID" value="ELK02852.1"/>
    <property type="molecule type" value="Genomic_DNA"/>
</dbReference>
<dbReference type="GO" id="GO:0046914">
    <property type="term" value="F:transition metal ion binding"/>
    <property type="evidence" value="ECO:0007669"/>
    <property type="project" value="InterPro"/>
</dbReference>
<dbReference type="InterPro" id="IPR011992">
    <property type="entry name" value="EF-hand-dom_pair"/>
</dbReference>
<dbReference type="Pfam" id="PF01023">
    <property type="entry name" value="S_100"/>
    <property type="match status" value="1"/>
</dbReference>
<gene>
    <name evidence="4" type="ORF">PAL_GLEAN10005501</name>
</gene>
<dbReference type="Gene3D" id="1.10.238.10">
    <property type="entry name" value="EF-hand"/>
    <property type="match status" value="1"/>
</dbReference>
<dbReference type="eggNOG" id="ENOG502SXYF">
    <property type="taxonomic scope" value="Eukaryota"/>
</dbReference>
<dbReference type="GO" id="GO:0005737">
    <property type="term" value="C:cytoplasm"/>
    <property type="evidence" value="ECO:0007669"/>
    <property type="project" value="TreeGrafter"/>
</dbReference>
<protein>
    <submittedName>
        <fullName evidence="4">Protein S100-A15A</fullName>
    </submittedName>
</protein>
<evidence type="ECO:0000256" key="1">
    <source>
        <dbReference type="ARBA" id="ARBA00022723"/>
    </source>
</evidence>
<dbReference type="PROSITE" id="PS50222">
    <property type="entry name" value="EF_HAND_2"/>
    <property type="match status" value="1"/>
</dbReference>
<name>L5JUY8_PTEAL</name>
<dbReference type="GO" id="GO:0042056">
    <property type="term" value="F:chemoattractant activity"/>
    <property type="evidence" value="ECO:0007669"/>
    <property type="project" value="TreeGrafter"/>
</dbReference>
<dbReference type="PROSITE" id="PS00018">
    <property type="entry name" value="EF_HAND_1"/>
    <property type="match status" value="1"/>
</dbReference>
<evidence type="ECO:0000313" key="5">
    <source>
        <dbReference type="Proteomes" id="UP000010552"/>
    </source>
</evidence>
<dbReference type="InterPro" id="IPR034325">
    <property type="entry name" value="S-100_dom"/>
</dbReference>
<dbReference type="KEGG" id="pale:102880299"/>
<dbReference type="AlphaFoldDB" id="L5JUY8"/>
<dbReference type="GO" id="GO:0070062">
    <property type="term" value="C:extracellular exosome"/>
    <property type="evidence" value="ECO:0007669"/>
    <property type="project" value="TreeGrafter"/>
</dbReference>
<reference evidence="5" key="1">
    <citation type="journal article" date="2013" name="Science">
        <title>Comparative analysis of bat genomes provides insight into the evolution of flight and immunity.</title>
        <authorList>
            <person name="Zhang G."/>
            <person name="Cowled C."/>
            <person name="Shi Z."/>
            <person name="Huang Z."/>
            <person name="Bishop-Lilly K.A."/>
            <person name="Fang X."/>
            <person name="Wynne J.W."/>
            <person name="Xiong Z."/>
            <person name="Baker M.L."/>
            <person name="Zhao W."/>
            <person name="Tachedjian M."/>
            <person name="Zhu Y."/>
            <person name="Zhou P."/>
            <person name="Jiang X."/>
            <person name="Ng J."/>
            <person name="Yang L."/>
            <person name="Wu L."/>
            <person name="Xiao J."/>
            <person name="Feng Y."/>
            <person name="Chen Y."/>
            <person name="Sun X."/>
            <person name="Zhang Y."/>
            <person name="Marsh G.A."/>
            <person name="Crameri G."/>
            <person name="Broder C.C."/>
            <person name="Frey K.G."/>
            <person name="Wang L.F."/>
            <person name="Wang J."/>
        </authorList>
    </citation>
    <scope>NUCLEOTIDE SEQUENCE [LARGE SCALE GENOMIC DNA]</scope>
</reference>
<dbReference type="GO" id="GO:0048306">
    <property type="term" value="F:calcium-dependent protein binding"/>
    <property type="evidence" value="ECO:0007669"/>
    <property type="project" value="TreeGrafter"/>
</dbReference>
<dbReference type="CDD" id="cd00213">
    <property type="entry name" value="S-100"/>
    <property type="match status" value="1"/>
</dbReference>
<dbReference type="Proteomes" id="UP000010552">
    <property type="component" value="Unassembled WGS sequence"/>
</dbReference>
<dbReference type="SMART" id="SM01394">
    <property type="entry name" value="S_100"/>
    <property type="match status" value="1"/>
</dbReference>
<dbReference type="InParanoid" id="L5JUY8"/>
<proteinExistence type="predicted"/>
<dbReference type="InterPro" id="IPR018247">
    <property type="entry name" value="EF_Hand_1_Ca_BS"/>
</dbReference>
<dbReference type="InterPro" id="IPR002048">
    <property type="entry name" value="EF_hand_dom"/>
</dbReference>
<dbReference type="SMART" id="SM00054">
    <property type="entry name" value="EFh"/>
    <property type="match status" value="1"/>
</dbReference>
<keyword evidence="5" id="KW-1185">Reference proteome</keyword>
<organism evidence="4 5">
    <name type="scientific">Pteropus alecto</name>
    <name type="common">Black flying fox</name>
    <dbReference type="NCBI Taxonomy" id="9402"/>
    <lineage>
        <taxon>Eukaryota</taxon>
        <taxon>Metazoa</taxon>
        <taxon>Chordata</taxon>
        <taxon>Craniata</taxon>
        <taxon>Vertebrata</taxon>
        <taxon>Euteleostomi</taxon>
        <taxon>Mammalia</taxon>
        <taxon>Eutheria</taxon>
        <taxon>Laurasiatheria</taxon>
        <taxon>Chiroptera</taxon>
        <taxon>Yinpterochiroptera</taxon>
        <taxon>Pteropodoidea</taxon>
        <taxon>Pteropodidae</taxon>
        <taxon>Pteropodinae</taxon>
        <taxon>Pteropus</taxon>
    </lineage>
</organism>
<dbReference type="InterPro" id="IPR013787">
    <property type="entry name" value="S100_Ca-bd_sub"/>
</dbReference>
<accession>L5JUY8</accession>